<evidence type="ECO:0000313" key="4">
    <source>
        <dbReference type="WBParaSite" id="DME_0000635601-mRNA-1"/>
    </source>
</evidence>
<dbReference type="WBParaSite" id="DME_0000635601-mRNA-1">
    <property type="protein sequence ID" value="DME_0000635601-mRNA-1"/>
    <property type="gene ID" value="DME_0000635601"/>
</dbReference>
<dbReference type="OrthoDB" id="10439754at2759"/>
<reference evidence="4" key="1">
    <citation type="submission" date="2017-02" db="UniProtKB">
        <authorList>
            <consortium name="WormBaseParasite"/>
        </authorList>
    </citation>
    <scope>IDENTIFICATION</scope>
</reference>
<evidence type="ECO:0000313" key="3">
    <source>
        <dbReference type="Proteomes" id="UP000274756"/>
    </source>
</evidence>
<keyword evidence="3" id="KW-1185">Reference proteome</keyword>
<gene>
    <name evidence="1" type="ORF">DME_LOCUS9467</name>
</gene>
<accession>A0A0N4UFW7</accession>
<dbReference type="EMBL" id="UYYG01001183">
    <property type="protein sequence ID" value="VDN59494.1"/>
    <property type="molecule type" value="Genomic_DNA"/>
</dbReference>
<organism evidence="2 4">
    <name type="scientific">Dracunculus medinensis</name>
    <name type="common">Guinea worm</name>
    <dbReference type="NCBI Taxonomy" id="318479"/>
    <lineage>
        <taxon>Eukaryota</taxon>
        <taxon>Metazoa</taxon>
        <taxon>Ecdysozoa</taxon>
        <taxon>Nematoda</taxon>
        <taxon>Chromadorea</taxon>
        <taxon>Rhabditida</taxon>
        <taxon>Spirurina</taxon>
        <taxon>Dracunculoidea</taxon>
        <taxon>Dracunculidae</taxon>
        <taxon>Dracunculus</taxon>
    </lineage>
</organism>
<evidence type="ECO:0000313" key="1">
    <source>
        <dbReference type="EMBL" id="VDN59494.1"/>
    </source>
</evidence>
<proteinExistence type="predicted"/>
<sequence length="117" mass="13636">MKSEIKQRSPCTFCIQNHWDSKCQACPTMDTRLKRLKEVKKYIICLKAHQGEECKRKASHNSALCEKENQPHPNKTLCLNKSQANEEVNKLEDFSINYNLTMIAQTNAIRNKIKKKK</sequence>
<name>A0A0N4UFW7_DRAME</name>
<dbReference type="Proteomes" id="UP000274756">
    <property type="component" value="Unassembled WGS sequence"/>
</dbReference>
<protein>
    <submittedName>
        <fullName evidence="1 4">Uncharacterized protein</fullName>
    </submittedName>
</protein>
<dbReference type="Proteomes" id="UP000038040">
    <property type="component" value="Unplaced"/>
</dbReference>
<dbReference type="AlphaFoldDB" id="A0A0N4UFW7"/>
<evidence type="ECO:0000313" key="2">
    <source>
        <dbReference type="Proteomes" id="UP000038040"/>
    </source>
</evidence>
<reference evidence="1 3" key="2">
    <citation type="submission" date="2018-11" db="EMBL/GenBank/DDBJ databases">
        <authorList>
            <consortium name="Pathogen Informatics"/>
        </authorList>
    </citation>
    <scope>NUCLEOTIDE SEQUENCE [LARGE SCALE GENOMIC DNA]</scope>
</reference>